<dbReference type="eggNOG" id="ENOG502SVVM">
    <property type="taxonomic scope" value="Eukaryota"/>
</dbReference>
<dbReference type="RefSeq" id="XP_005794534.1">
    <property type="nucleotide sequence ID" value="XM_005794477.1"/>
</dbReference>
<dbReference type="AlphaFoldDB" id="A0A0D3JPH9"/>
<reference evidence="1" key="2">
    <citation type="submission" date="2024-10" db="UniProtKB">
        <authorList>
            <consortium name="EnsemblProtists"/>
        </authorList>
    </citation>
    <scope>IDENTIFICATION</scope>
</reference>
<dbReference type="Proteomes" id="UP000013827">
    <property type="component" value="Unassembled WGS sequence"/>
</dbReference>
<dbReference type="PaxDb" id="2903-EOD25414"/>
<dbReference type="GeneID" id="17287375"/>
<organism evidence="1 2">
    <name type="scientific">Emiliania huxleyi (strain CCMP1516)</name>
    <dbReference type="NCBI Taxonomy" id="280463"/>
    <lineage>
        <taxon>Eukaryota</taxon>
        <taxon>Haptista</taxon>
        <taxon>Haptophyta</taxon>
        <taxon>Prymnesiophyceae</taxon>
        <taxon>Isochrysidales</taxon>
        <taxon>Noelaerhabdaceae</taxon>
        <taxon>Emiliania</taxon>
    </lineage>
</organism>
<proteinExistence type="predicted"/>
<dbReference type="EnsemblProtists" id="EOD42105">
    <property type="protein sequence ID" value="EOD42105"/>
    <property type="gene ID" value="EMIHUDRAFT_431945"/>
</dbReference>
<reference evidence="2" key="1">
    <citation type="journal article" date="2013" name="Nature">
        <title>Pan genome of the phytoplankton Emiliania underpins its global distribution.</title>
        <authorList>
            <person name="Read B.A."/>
            <person name="Kegel J."/>
            <person name="Klute M.J."/>
            <person name="Kuo A."/>
            <person name="Lefebvre S.C."/>
            <person name="Maumus F."/>
            <person name="Mayer C."/>
            <person name="Miller J."/>
            <person name="Monier A."/>
            <person name="Salamov A."/>
            <person name="Young J."/>
            <person name="Aguilar M."/>
            <person name="Claverie J.M."/>
            <person name="Frickenhaus S."/>
            <person name="Gonzalez K."/>
            <person name="Herman E.K."/>
            <person name="Lin Y.C."/>
            <person name="Napier J."/>
            <person name="Ogata H."/>
            <person name="Sarno A.F."/>
            <person name="Shmutz J."/>
            <person name="Schroeder D."/>
            <person name="de Vargas C."/>
            <person name="Verret F."/>
            <person name="von Dassow P."/>
            <person name="Valentin K."/>
            <person name="Van de Peer Y."/>
            <person name="Wheeler G."/>
            <person name="Dacks J.B."/>
            <person name="Delwiche C.F."/>
            <person name="Dyhrman S.T."/>
            <person name="Glockner G."/>
            <person name="John U."/>
            <person name="Richards T."/>
            <person name="Worden A.Z."/>
            <person name="Zhang X."/>
            <person name="Grigoriev I.V."/>
            <person name="Allen A.E."/>
            <person name="Bidle K."/>
            <person name="Borodovsky M."/>
            <person name="Bowler C."/>
            <person name="Brownlee C."/>
            <person name="Cock J.M."/>
            <person name="Elias M."/>
            <person name="Gladyshev V.N."/>
            <person name="Groth M."/>
            <person name="Guda C."/>
            <person name="Hadaegh A."/>
            <person name="Iglesias-Rodriguez M.D."/>
            <person name="Jenkins J."/>
            <person name="Jones B.M."/>
            <person name="Lawson T."/>
            <person name="Leese F."/>
            <person name="Lindquist E."/>
            <person name="Lobanov A."/>
            <person name="Lomsadze A."/>
            <person name="Malik S.B."/>
            <person name="Marsh M.E."/>
            <person name="Mackinder L."/>
            <person name="Mock T."/>
            <person name="Mueller-Roeber B."/>
            <person name="Pagarete A."/>
            <person name="Parker M."/>
            <person name="Probert I."/>
            <person name="Quesneville H."/>
            <person name="Raines C."/>
            <person name="Rensing S.A."/>
            <person name="Riano-Pachon D.M."/>
            <person name="Richier S."/>
            <person name="Rokitta S."/>
            <person name="Shiraiwa Y."/>
            <person name="Soanes D.M."/>
            <person name="van der Giezen M."/>
            <person name="Wahlund T.M."/>
            <person name="Williams B."/>
            <person name="Wilson W."/>
            <person name="Wolfe G."/>
            <person name="Wurch L.L."/>
        </authorList>
    </citation>
    <scope>NUCLEOTIDE SEQUENCE</scope>
</reference>
<dbReference type="KEGG" id="ehx:EMIHUDRAFT_443652"/>
<dbReference type="GeneID" id="17270964"/>
<evidence type="ECO:0000313" key="2">
    <source>
        <dbReference type="Proteomes" id="UP000013827"/>
    </source>
</evidence>
<accession>A0A0D3JPH9</accession>
<protein>
    <recommendedName>
        <fullName evidence="3">Phospholipid scramblase</fullName>
    </recommendedName>
</protein>
<evidence type="ECO:0000313" key="1">
    <source>
        <dbReference type="EnsemblProtists" id="EOD25414"/>
    </source>
</evidence>
<dbReference type="KEGG" id="ehx:EMIHUDRAFT_431945"/>
<dbReference type="EnsemblProtists" id="EOD25414">
    <property type="protein sequence ID" value="EOD25414"/>
    <property type="gene ID" value="EMIHUDRAFT_443652"/>
</dbReference>
<name>A0A0D3JPH9_EMIH1</name>
<dbReference type="HOGENOM" id="CLU_1404825_0_0_1"/>
<evidence type="ECO:0008006" key="3">
    <source>
        <dbReference type="Google" id="ProtNLM"/>
    </source>
</evidence>
<sequence length="194" mass="20829">MPGRSSLDKPLLPPVVAGEPLTDSARAHGLWEPLAAIPAGARLKRRDGEPLTDSEYVLWEGSTWERCCWPCCCCAPCCCVASHWTLTSRRFDKRHGCCGMSEDTLDLRRIADVHFDAGAFPCCLCTGVVRVFAPADIDAEEGGLVVDTYDARTLFSRLKFAWTQASAKLLLASAAAIGVERHGGGGDGGDHHAA</sequence>
<keyword evidence="2" id="KW-1185">Reference proteome</keyword>
<dbReference type="RefSeq" id="XP_005777843.1">
    <property type="nucleotide sequence ID" value="XM_005777786.1"/>
</dbReference>